<name>A0A1J5QER9_9ZZZZ</name>
<comment type="caution">
    <text evidence="1">The sequence shown here is derived from an EMBL/GenBank/DDBJ whole genome shotgun (WGS) entry which is preliminary data.</text>
</comment>
<proteinExistence type="predicted"/>
<organism evidence="1">
    <name type="scientific">mine drainage metagenome</name>
    <dbReference type="NCBI Taxonomy" id="410659"/>
    <lineage>
        <taxon>unclassified sequences</taxon>
        <taxon>metagenomes</taxon>
        <taxon>ecological metagenomes</taxon>
    </lineage>
</organism>
<accession>A0A1J5QER9</accession>
<sequence>MHATAGNGVEIHRQRRHQRLAFSGAHFGDLAVMQHHAANQLHIEMAHAQRAPAAFAHHGKGLGQQLVERLAGLKTLLELLGPAPQRFIGERLHGWLQRIDAHDRLGILLHQTLIAAAENFLDYSG</sequence>
<evidence type="ECO:0000313" key="1">
    <source>
        <dbReference type="EMBL" id="OIQ76011.1"/>
    </source>
</evidence>
<reference evidence="1" key="1">
    <citation type="submission" date="2016-10" db="EMBL/GenBank/DDBJ databases">
        <title>Sequence of Gallionella enrichment culture.</title>
        <authorList>
            <person name="Poehlein A."/>
            <person name="Muehling M."/>
            <person name="Daniel R."/>
        </authorList>
    </citation>
    <scope>NUCLEOTIDE SEQUENCE</scope>
</reference>
<protein>
    <submittedName>
        <fullName evidence="1">Uncharacterized protein</fullName>
    </submittedName>
</protein>
<dbReference type="AlphaFoldDB" id="A0A1J5QER9"/>
<dbReference type="EMBL" id="MLJW01001990">
    <property type="protein sequence ID" value="OIQ76011.1"/>
    <property type="molecule type" value="Genomic_DNA"/>
</dbReference>
<gene>
    <name evidence="1" type="ORF">GALL_423150</name>
</gene>